<evidence type="ECO:0000256" key="1">
    <source>
        <dbReference type="SAM" id="MobiDB-lite"/>
    </source>
</evidence>
<organism evidence="2 3">
    <name type="scientific">Amycolatopsis keratiniphila subsp. keratiniphila</name>
    <dbReference type="NCBI Taxonomy" id="227715"/>
    <lineage>
        <taxon>Bacteria</taxon>
        <taxon>Bacillati</taxon>
        <taxon>Actinomycetota</taxon>
        <taxon>Actinomycetes</taxon>
        <taxon>Pseudonocardiales</taxon>
        <taxon>Pseudonocardiaceae</taxon>
        <taxon>Amycolatopsis</taxon>
        <taxon>Amycolatopsis japonica group</taxon>
    </lineage>
</organism>
<feature type="region of interest" description="Disordered" evidence="1">
    <location>
        <begin position="1"/>
        <end position="46"/>
    </location>
</feature>
<evidence type="ECO:0000313" key="2">
    <source>
        <dbReference type="EMBL" id="ONF74818.1"/>
    </source>
</evidence>
<comment type="caution">
    <text evidence="2">The sequence shown here is derived from an EMBL/GenBank/DDBJ whole genome shotgun (WGS) entry which is preliminary data.</text>
</comment>
<name>A0A1W2M3W8_9PSEU</name>
<reference evidence="2 3" key="1">
    <citation type="submission" date="2016-12" db="EMBL/GenBank/DDBJ databases">
        <title>Amycolatopsis keratiniphila subsp. keratiniphila genome sequencing and assembly.</title>
        <authorList>
            <person name="Mayilraj S."/>
            <person name="Kaur N."/>
        </authorList>
    </citation>
    <scope>NUCLEOTIDE SEQUENCE [LARGE SCALE GENOMIC DNA]</scope>
    <source>
        <strain evidence="2 3">DSM 44409</strain>
    </source>
</reference>
<sequence length="63" mass="6897">MKGPFVMPAPEPTSAVSRDGTDGSRDWTDDTRDPMDDTTAAELRGEPSLWTRVLSVQSRESSV</sequence>
<dbReference type="AlphaFoldDB" id="A0A1W2M3W8"/>
<proteinExistence type="predicted"/>
<dbReference type="EMBL" id="LQMT02000003">
    <property type="protein sequence ID" value="ONF74818.1"/>
    <property type="molecule type" value="Genomic_DNA"/>
</dbReference>
<dbReference type="Proteomes" id="UP000076660">
    <property type="component" value="Unassembled WGS sequence"/>
</dbReference>
<gene>
    <name evidence="2" type="ORF">AVR91_0201230</name>
</gene>
<accession>A0A1W2M3W8</accession>
<protein>
    <submittedName>
        <fullName evidence="2">Uncharacterized protein</fullName>
    </submittedName>
</protein>
<feature type="compositionally biased region" description="Basic and acidic residues" evidence="1">
    <location>
        <begin position="19"/>
        <end position="35"/>
    </location>
</feature>
<evidence type="ECO:0000313" key="3">
    <source>
        <dbReference type="Proteomes" id="UP000076660"/>
    </source>
</evidence>